<evidence type="ECO:0000313" key="3">
    <source>
        <dbReference type="Proteomes" id="UP000621455"/>
    </source>
</evidence>
<feature type="transmembrane region" description="Helical" evidence="1">
    <location>
        <begin position="146"/>
        <end position="166"/>
    </location>
</feature>
<protein>
    <submittedName>
        <fullName evidence="2">DUF2812 domain-containing protein</fullName>
    </submittedName>
</protein>
<dbReference type="Pfam" id="PF11193">
    <property type="entry name" value="DUF2812"/>
    <property type="match status" value="1"/>
</dbReference>
<organism evidence="2 3">
    <name type="scientific">Massilia frigida</name>
    <dbReference type="NCBI Taxonomy" id="2609281"/>
    <lineage>
        <taxon>Bacteria</taxon>
        <taxon>Pseudomonadati</taxon>
        <taxon>Pseudomonadota</taxon>
        <taxon>Betaproteobacteria</taxon>
        <taxon>Burkholderiales</taxon>
        <taxon>Oxalobacteraceae</taxon>
        <taxon>Telluria group</taxon>
        <taxon>Massilia</taxon>
    </lineage>
</organism>
<evidence type="ECO:0000256" key="1">
    <source>
        <dbReference type="SAM" id="Phobius"/>
    </source>
</evidence>
<keyword evidence="3" id="KW-1185">Reference proteome</keyword>
<sequence length="176" mass="20031">MGAHVRIFKWFWAAREHEQELWLRRMAQQGLHLAGVNVLSLWKFKQGVPADVVYRLDCGDNVDEPEQYWGPFAALGWERAADAGGWKYFRQTAINGKVPAFPPDQYSKRDNLRAMLLLLAVIGGCLCLSAWLMVDWDALRTLSGVYLQPALAFGAVAALVYGYGVYRLVMRIRQLR</sequence>
<keyword evidence="1" id="KW-1133">Transmembrane helix</keyword>
<name>A0ABX0NGV7_9BURK</name>
<dbReference type="InterPro" id="IPR021359">
    <property type="entry name" value="DUF2812"/>
</dbReference>
<keyword evidence="1" id="KW-0812">Transmembrane</keyword>
<gene>
    <name evidence="2" type="ORF">F2P44_24375</name>
</gene>
<reference evidence="2 3" key="1">
    <citation type="submission" date="2019-10" db="EMBL/GenBank/DDBJ databases">
        <title>Taxonomy of Antarctic Massilia spp.: description of Massilia rubra sp. nov., Massilia aquatica sp. nov., Massilia mucilaginosa sp. nov., Massilia frigida sp. nov. isolated from streams, lakes and regoliths.</title>
        <authorList>
            <person name="Holochova P."/>
            <person name="Sedlacek I."/>
            <person name="Kralova S."/>
            <person name="Maslanova I."/>
            <person name="Busse H.-J."/>
            <person name="Stankova E."/>
            <person name="Vrbovska V."/>
            <person name="Kovarovic V."/>
            <person name="Bartak M."/>
            <person name="Svec P."/>
            <person name="Pantucek R."/>
        </authorList>
    </citation>
    <scope>NUCLEOTIDE SEQUENCE [LARGE SCALE GENOMIC DNA]</scope>
    <source>
        <strain evidence="2 3">CCM 8695</strain>
    </source>
</reference>
<dbReference type="RefSeq" id="WP_167090375.1">
    <property type="nucleotide sequence ID" value="NZ_WHJG01000032.1"/>
</dbReference>
<keyword evidence="1" id="KW-0472">Membrane</keyword>
<dbReference type="EMBL" id="WHJG01000032">
    <property type="protein sequence ID" value="NHZ82394.1"/>
    <property type="molecule type" value="Genomic_DNA"/>
</dbReference>
<feature type="transmembrane region" description="Helical" evidence="1">
    <location>
        <begin position="114"/>
        <end position="134"/>
    </location>
</feature>
<evidence type="ECO:0000313" key="2">
    <source>
        <dbReference type="EMBL" id="NHZ82394.1"/>
    </source>
</evidence>
<proteinExistence type="predicted"/>
<accession>A0ABX0NGV7</accession>
<comment type="caution">
    <text evidence="2">The sequence shown here is derived from an EMBL/GenBank/DDBJ whole genome shotgun (WGS) entry which is preliminary data.</text>
</comment>
<dbReference type="Proteomes" id="UP000621455">
    <property type="component" value="Unassembled WGS sequence"/>
</dbReference>